<sequence>MSLNPLNAVNRDNNSSPNARKSPKAKVATANVVYPIDWKIISDEIMLIVDENIDQQNFKLQIQQIRQSKNRRKIADSITNMESNLPRIFELDPFIDKRKHKNGITKAVFSKNVERIICLDQQSDEIFMYDSHLNIDFKTKISGKANLDRGHVFDTVILDFDLSERDKRVGAVMRDYTICFWDYRELFKFESNVNYNLEEIQTKIWFLEHCNHWFTTDKLNNLFAWHLENVIPKPLR</sequence>
<organism evidence="2 3">
    <name type="scientific">Stylonychia lemnae</name>
    <name type="common">Ciliate</name>
    <dbReference type="NCBI Taxonomy" id="5949"/>
    <lineage>
        <taxon>Eukaryota</taxon>
        <taxon>Sar</taxon>
        <taxon>Alveolata</taxon>
        <taxon>Ciliophora</taxon>
        <taxon>Intramacronucleata</taxon>
        <taxon>Spirotrichea</taxon>
        <taxon>Stichotrichia</taxon>
        <taxon>Sporadotrichida</taxon>
        <taxon>Oxytrichidae</taxon>
        <taxon>Stylonychinae</taxon>
        <taxon>Stylonychia</taxon>
    </lineage>
</organism>
<name>A0A078A7C4_STYLE</name>
<gene>
    <name evidence="2" type="primary">Contig9698.g10372</name>
    <name evidence="2" type="ORF">STYLEM_7123</name>
</gene>
<reference evidence="2 3" key="1">
    <citation type="submission" date="2014-06" db="EMBL/GenBank/DDBJ databases">
        <authorList>
            <person name="Swart Estienne"/>
        </authorList>
    </citation>
    <scope>NUCLEOTIDE SEQUENCE [LARGE SCALE GENOMIC DNA]</scope>
    <source>
        <strain evidence="2 3">130c</strain>
    </source>
</reference>
<dbReference type="AlphaFoldDB" id="A0A078A7C4"/>
<dbReference type="EMBL" id="CCKQ01006814">
    <property type="protein sequence ID" value="CDW78150.1"/>
    <property type="molecule type" value="Genomic_DNA"/>
</dbReference>
<accession>A0A078A7C4</accession>
<dbReference type="InParanoid" id="A0A078A7C4"/>
<feature type="region of interest" description="Disordered" evidence="1">
    <location>
        <begin position="1"/>
        <end position="24"/>
    </location>
</feature>
<evidence type="ECO:0000313" key="3">
    <source>
        <dbReference type="Proteomes" id="UP000039865"/>
    </source>
</evidence>
<evidence type="ECO:0000313" key="2">
    <source>
        <dbReference type="EMBL" id="CDW78150.1"/>
    </source>
</evidence>
<dbReference type="SUPFAM" id="SSF50978">
    <property type="entry name" value="WD40 repeat-like"/>
    <property type="match status" value="1"/>
</dbReference>
<keyword evidence="3" id="KW-1185">Reference proteome</keyword>
<evidence type="ECO:0000256" key="1">
    <source>
        <dbReference type="SAM" id="MobiDB-lite"/>
    </source>
</evidence>
<protein>
    <submittedName>
        <fullName evidence="2">Rna recognition motif</fullName>
    </submittedName>
</protein>
<feature type="compositionally biased region" description="Polar residues" evidence="1">
    <location>
        <begin position="1"/>
        <end position="19"/>
    </location>
</feature>
<dbReference type="Proteomes" id="UP000039865">
    <property type="component" value="Unassembled WGS sequence"/>
</dbReference>
<proteinExistence type="predicted"/>
<dbReference type="InterPro" id="IPR036322">
    <property type="entry name" value="WD40_repeat_dom_sf"/>
</dbReference>
<dbReference type="OrthoDB" id="286031at2759"/>